<evidence type="ECO:0000256" key="6">
    <source>
        <dbReference type="ARBA" id="ARBA00023136"/>
    </source>
</evidence>
<dbReference type="PANTHER" id="PTHR34582:SF5">
    <property type="entry name" value="UPF0702 TRANSMEMBRANE PROTEIN YETF"/>
    <property type="match status" value="1"/>
</dbReference>
<dbReference type="GO" id="GO:0005886">
    <property type="term" value="C:plasma membrane"/>
    <property type="evidence" value="ECO:0007669"/>
    <property type="project" value="UniProtKB-SubCell"/>
</dbReference>
<dbReference type="RefSeq" id="WP_232057169.1">
    <property type="nucleotide sequence ID" value="NZ_AP021853.1"/>
</dbReference>
<feature type="domain" description="YetF C-terminal" evidence="7">
    <location>
        <begin position="27"/>
        <end position="110"/>
    </location>
</feature>
<dbReference type="Pfam" id="PF04239">
    <property type="entry name" value="DUF421"/>
    <property type="match status" value="1"/>
</dbReference>
<keyword evidence="6" id="KW-0472">Membrane</keyword>
<evidence type="ECO:0000256" key="5">
    <source>
        <dbReference type="ARBA" id="ARBA00022989"/>
    </source>
</evidence>
<comment type="subcellular location">
    <subcellularLocation>
        <location evidence="1">Cell membrane</location>
        <topology evidence="1">Multi-pass membrane protein</topology>
    </subcellularLocation>
</comment>
<reference evidence="8 9" key="1">
    <citation type="submission" date="2019-09" db="EMBL/GenBank/DDBJ databases">
        <title>Complete genome sequence of Sporolactobacillus terrae 70-3.</title>
        <authorList>
            <person name="Tanaka N."/>
            <person name="Shiwa Y."/>
            <person name="Fujita N."/>
            <person name="Tanasupawat S."/>
        </authorList>
    </citation>
    <scope>NUCLEOTIDE SEQUENCE [LARGE SCALE GENOMIC DNA]</scope>
    <source>
        <strain evidence="8 9">70-3</strain>
    </source>
</reference>
<keyword evidence="5" id="KW-1133">Transmembrane helix</keyword>
<evidence type="ECO:0000256" key="4">
    <source>
        <dbReference type="ARBA" id="ARBA00022692"/>
    </source>
</evidence>
<dbReference type="AlphaFoldDB" id="A0A5K7X0V2"/>
<keyword evidence="4" id="KW-0812">Transmembrane</keyword>
<proteinExistence type="inferred from homology"/>
<dbReference type="PANTHER" id="PTHR34582">
    <property type="entry name" value="UPF0702 TRANSMEMBRANE PROTEIN YCAP"/>
    <property type="match status" value="1"/>
</dbReference>
<dbReference type="Gene3D" id="3.30.240.20">
    <property type="entry name" value="bsu07140 like domains"/>
    <property type="match status" value="2"/>
</dbReference>
<protein>
    <recommendedName>
        <fullName evidence="7">YetF C-terminal domain-containing protein</fullName>
    </recommendedName>
</protein>
<sequence length="120" mass="14289">MVHVEVSKEKEFSRGKVVVSYPKWPYRQKNIFSIQEVAYAMLETDGSISVLKKYRYSKLTNRDFNQLIIIDGTLDKANLKRAGLSEEWLRCELRKRHIPKIKNVFFCEWNKNEGLFIEKM</sequence>
<evidence type="ECO:0000313" key="9">
    <source>
        <dbReference type="Proteomes" id="UP000326951"/>
    </source>
</evidence>
<evidence type="ECO:0000259" key="7">
    <source>
        <dbReference type="Pfam" id="PF04239"/>
    </source>
</evidence>
<dbReference type="Proteomes" id="UP000326951">
    <property type="component" value="Chromosome"/>
</dbReference>
<evidence type="ECO:0000256" key="2">
    <source>
        <dbReference type="ARBA" id="ARBA00006448"/>
    </source>
</evidence>
<organism evidence="8 9">
    <name type="scientific">Sporolactobacillus terrae</name>
    <dbReference type="NCBI Taxonomy" id="269673"/>
    <lineage>
        <taxon>Bacteria</taxon>
        <taxon>Bacillati</taxon>
        <taxon>Bacillota</taxon>
        <taxon>Bacilli</taxon>
        <taxon>Bacillales</taxon>
        <taxon>Sporolactobacillaceae</taxon>
        <taxon>Sporolactobacillus</taxon>
    </lineage>
</organism>
<dbReference type="InterPro" id="IPR023090">
    <property type="entry name" value="UPF0702_alpha/beta_dom_sf"/>
</dbReference>
<evidence type="ECO:0000256" key="3">
    <source>
        <dbReference type="ARBA" id="ARBA00022475"/>
    </source>
</evidence>
<evidence type="ECO:0000313" key="8">
    <source>
        <dbReference type="EMBL" id="BBN99619.1"/>
    </source>
</evidence>
<gene>
    <name evidence="8" type="ORF">St703_23240</name>
</gene>
<dbReference type="InterPro" id="IPR007353">
    <property type="entry name" value="DUF421"/>
</dbReference>
<keyword evidence="3" id="KW-1003">Cell membrane</keyword>
<dbReference type="EMBL" id="AP021853">
    <property type="protein sequence ID" value="BBN99619.1"/>
    <property type="molecule type" value="Genomic_DNA"/>
</dbReference>
<evidence type="ECO:0000256" key="1">
    <source>
        <dbReference type="ARBA" id="ARBA00004651"/>
    </source>
</evidence>
<name>A0A5K7X0V2_9BACL</name>
<accession>A0A5K7X0V2</accession>
<comment type="similarity">
    <text evidence="2">Belongs to the UPF0702 family.</text>
</comment>